<keyword evidence="5" id="KW-0067">ATP-binding</keyword>
<reference evidence="7" key="3">
    <citation type="submission" date="2025-09" db="UniProtKB">
        <authorList>
            <consortium name="Ensembl"/>
        </authorList>
    </citation>
    <scope>IDENTIFICATION</scope>
</reference>
<evidence type="ECO:0000256" key="3">
    <source>
        <dbReference type="ARBA" id="ARBA00022741"/>
    </source>
</evidence>
<accession>A0A3P8SG32</accession>
<reference evidence="7" key="2">
    <citation type="submission" date="2025-08" db="UniProtKB">
        <authorList>
            <consortium name="Ensembl"/>
        </authorList>
    </citation>
    <scope>IDENTIFICATION</scope>
</reference>
<keyword evidence="2" id="KW-0808">Transferase</keyword>
<evidence type="ECO:0000256" key="2">
    <source>
        <dbReference type="ARBA" id="ARBA00022679"/>
    </source>
</evidence>
<proteinExistence type="predicted"/>
<dbReference type="GO" id="GO:0005737">
    <property type="term" value="C:cytoplasm"/>
    <property type="evidence" value="ECO:0007669"/>
    <property type="project" value="TreeGrafter"/>
</dbReference>
<reference evidence="7 8" key="1">
    <citation type="submission" date="2018-03" db="EMBL/GenBank/DDBJ databases">
        <title>Finding Nemo's genes: A chromosome-scale reference assembly of the genome of the orange clownfish Amphiprion percula.</title>
        <authorList>
            <person name="Lehmann R."/>
        </authorList>
    </citation>
    <scope>NUCLEOTIDE SEQUENCE</scope>
</reference>
<dbReference type="PANTHER" id="PTHR24058">
    <property type="entry name" value="DUAL SPECIFICITY PROTEIN KINASE"/>
    <property type="match status" value="1"/>
</dbReference>
<keyword evidence="3" id="KW-0547">Nucleotide-binding</keyword>
<organism evidence="7 8">
    <name type="scientific">Amphiprion percula</name>
    <name type="common">Orange clownfish</name>
    <name type="synonym">Lutjanus percula</name>
    <dbReference type="NCBI Taxonomy" id="161767"/>
    <lineage>
        <taxon>Eukaryota</taxon>
        <taxon>Metazoa</taxon>
        <taxon>Chordata</taxon>
        <taxon>Craniata</taxon>
        <taxon>Vertebrata</taxon>
        <taxon>Euteleostomi</taxon>
        <taxon>Actinopterygii</taxon>
        <taxon>Neopterygii</taxon>
        <taxon>Teleostei</taxon>
        <taxon>Neoteleostei</taxon>
        <taxon>Acanthomorphata</taxon>
        <taxon>Ovalentaria</taxon>
        <taxon>Pomacentridae</taxon>
        <taxon>Amphiprion</taxon>
    </lineage>
</organism>
<keyword evidence="1" id="KW-0723">Serine/threonine-protein kinase</keyword>
<dbReference type="InterPro" id="IPR011009">
    <property type="entry name" value="Kinase-like_dom_sf"/>
</dbReference>
<keyword evidence="8" id="KW-1185">Reference proteome</keyword>
<dbReference type="AlphaFoldDB" id="A0A3P8SG32"/>
<name>A0A3P8SG32_AMPPE</name>
<dbReference type="GO" id="GO:0007224">
    <property type="term" value="P:smoothened signaling pathway"/>
    <property type="evidence" value="ECO:0007669"/>
    <property type="project" value="TreeGrafter"/>
</dbReference>
<dbReference type="Pfam" id="PF00069">
    <property type="entry name" value="Pkinase"/>
    <property type="match status" value="1"/>
</dbReference>
<evidence type="ECO:0000256" key="5">
    <source>
        <dbReference type="ARBA" id="ARBA00022840"/>
    </source>
</evidence>
<dbReference type="InterPro" id="IPR000719">
    <property type="entry name" value="Prot_kinase_dom"/>
</dbReference>
<dbReference type="GO" id="GO:0005524">
    <property type="term" value="F:ATP binding"/>
    <property type="evidence" value="ECO:0007669"/>
    <property type="project" value="UniProtKB-KW"/>
</dbReference>
<dbReference type="GO" id="GO:0016605">
    <property type="term" value="C:PML body"/>
    <property type="evidence" value="ECO:0007669"/>
    <property type="project" value="TreeGrafter"/>
</dbReference>
<dbReference type="GO" id="GO:0045944">
    <property type="term" value="P:positive regulation of transcription by RNA polymerase II"/>
    <property type="evidence" value="ECO:0007669"/>
    <property type="project" value="TreeGrafter"/>
</dbReference>
<dbReference type="InterPro" id="IPR008271">
    <property type="entry name" value="Ser/Thr_kinase_AS"/>
</dbReference>
<dbReference type="OMA" id="MESCKLD"/>
<dbReference type="Proteomes" id="UP000265080">
    <property type="component" value="Chromosome 1"/>
</dbReference>
<dbReference type="PROSITE" id="PS50011">
    <property type="entry name" value="PROTEIN_KINASE_DOM"/>
    <property type="match status" value="1"/>
</dbReference>
<dbReference type="SUPFAM" id="SSF56112">
    <property type="entry name" value="Protein kinase-like (PK-like)"/>
    <property type="match status" value="1"/>
</dbReference>
<dbReference type="Gene3D" id="1.10.510.10">
    <property type="entry name" value="Transferase(Phosphotransferase) domain 1"/>
    <property type="match status" value="1"/>
</dbReference>
<dbReference type="Ensembl" id="ENSAPET00000011426.1">
    <property type="protein sequence ID" value="ENSAPEP00000011122.1"/>
    <property type="gene ID" value="ENSAPEG00000007963.1"/>
</dbReference>
<protein>
    <recommendedName>
        <fullName evidence="6">Protein kinase domain-containing protein</fullName>
    </recommendedName>
</protein>
<evidence type="ECO:0000313" key="7">
    <source>
        <dbReference type="Ensembl" id="ENSAPEP00000011122.1"/>
    </source>
</evidence>
<dbReference type="GeneTree" id="ENSGT00940000155356"/>
<dbReference type="STRING" id="161767.ENSAPEP00000011122"/>
<evidence type="ECO:0000259" key="6">
    <source>
        <dbReference type="PROSITE" id="PS50011"/>
    </source>
</evidence>
<evidence type="ECO:0000313" key="8">
    <source>
        <dbReference type="Proteomes" id="UP000265080"/>
    </source>
</evidence>
<sequence length="238" mass="27514">MFLDCFVCKGHYYLVLELLNKTLLDFLNERDLKPLHVMKIRPIAAQMLIALEALKRIEMVHTDIKLDNIMFDFCNMHSTLKVKLTDFGCAAKVSDMVDKDKIQVVGYRAPEVILGLPMTEAVDMWSLGAVLGTLFVGRHFYPTVSEYEQLRIIVRMQGLPRDHLLKAGRKARRYFTESHDSSGQKKYSCKAEKKDTKVFISLLKRMLHMDPKIRITPREALGHDFITMKHLKCRKTAL</sequence>
<evidence type="ECO:0000256" key="1">
    <source>
        <dbReference type="ARBA" id="ARBA00022527"/>
    </source>
</evidence>
<dbReference type="InterPro" id="IPR050494">
    <property type="entry name" value="Ser_Thr_dual-spec_kinase"/>
</dbReference>
<keyword evidence="4" id="KW-0418">Kinase</keyword>
<dbReference type="PANTHER" id="PTHR24058:SF53">
    <property type="entry name" value="HOMEODOMAIN-INTERACTING PROTEIN KINASE 2"/>
    <property type="match status" value="1"/>
</dbReference>
<feature type="domain" description="Protein kinase" evidence="6">
    <location>
        <begin position="1"/>
        <end position="226"/>
    </location>
</feature>
<dbReference type="PROSITE" id="PS00108">
    <property type="entry name" value="PROTEIN_KINASE_ST"/>
    <property type="match status" value="1"/>
</dbReference>
<dbReference type="GO" id="GO:0004713">
    <property type="term" value="F:protein tyrosine kinase activity"/>
    <property type="evidence" value="ECO:0007669"/>
    <property type="project" value="TreeGrafter"/>
</dbReference>
<dbReference type="GO" id="GO:0004674">
    <property type="term" value="F:protein serine/threonine kinase activity"/>
    <property type="evidence" value="ECO:0007669"/>
    <property type="project" value="UniProtKB-KW"/>
</dbReference>
<evidence type="ECO:0000256" key="4">
    <source>
        <dbReference type="ARBA" id="ARBA00022777"/>
    </source>
</evidence>
<dbReference type="SMART" id="SM00220">
    <property type="entry name" value="S_TKc"/>
    <property type="match status" value="1"/>
</dbReference>
<dbReference type="GO" id="GO:0003714">
    <property type="term" value="F:transcription corepressor activity"/>
    <property type="evidence" value="ECO:0007669"/>
    <property type="project" value="TreeGrafter"/>
</dbReference>
<dbReference type="GO" id="GO:0042771">
    <property type="term" value="P:intrinsic apoptotic signaling pathway in response to DNA damage by p53 class mediator"/>
    <property type="evidence" value="ECO:0007669"/>
    <property type="project" value="TreeGrafter"/>
</dbReference>
<dbReference type="GO" id="GO:0046332">
    <property type="term" value="F:SMAD binding"/>
    <property type="evidence" value="ECO:0007669"/>
    <property type="project" value="TreeGrafter"/>
</dbReference>
<dbReference type="GO" id="GO:0003713">
    <property type="term" value="F:transcription coactivator activity"/>
    <property type="evidence" value="ECO:0007669"/>
    <property type="project" value="TreeGrafter"/>
</dbReference>